<reference evidence="7 9" key="3">
    <citation type="submission" date="2016-10" db="EMBL/GenBank/DDBJ databases">
        <authorList>
            <person name="Varghese N."/>
            <person name="Submissions S."/>
        </authorList>
    </citation>
    <scope>NUCLEOTIDE SEQUENCE [LARGE SCALE GENOMIC DNA]</scope>
    <source>
        <strain evidence="7 9">ATCC 33218</strain>
    </source>
</reference>
<protein>
    <submittedName>
        <fullName evidence="7">Membrane fusion protein, cobalt-zinc-cadmium efflux system</fullName>
    </submittedName>
    <submittedName>
        <fullName evidence="6">Putative cation transporter transmembrane protein</fullName>
    </submittedName>
</protein>
<dbReference type="PANTHER" id="PTHR30097">
    <property type="entry name" value="CATION EFFLUX SYSTEM PROTEIN CUSB"/>
    <property type="match status" value="1"/>
</dbReference>
<feature type="domain" description="CzcB-like barrel-sandwich hybrid" evidence="5">
    <location>
        <begin position="70"/>
        <end position="211"/>
    </location>
</feature>
<dbReference type="InterPro" id="IPR058792">
    <property type="entry name" value="Beta-barrel_RND_2"/>
</dbReference>
<name>A0A098GE56_LEGMI</name>
<evidence type="ECO:0000256" key="1">
    <source>
        <dbReference type="ARBA" id="ARBA00009477"/>
    </source>
</evidence>
<reference evidence="6" key="2">
    <citation type="submission" date="2014-09" db="EMBL/GenBank/DDBJ databases">
        <authorList>
            <person name="GOMEZ-VALERO Laura"/>
        </authorList>
    </citation>
    <scope>NUCLEOTIDE SEQUENCE</scope>
    <source>
        <strain evidence="6">ATCC33218</strain>
    </source>
</reference>
<dbReference type="PANTHER" id="PTHR30097:SF4">
    <property type="entry name" value="SLR6042 PROTEIN"/>
    <property type="match status" value="1"/>
</dbReference>
<dbReference type="Pfam" id="PF25973">
    <property type="entry name" value="BSH_CzcB"/>
    <property type="match status" value="1"/>
</dbReference>
<evidence type="ECO:0000313" key="6">
    <source>
        <dbReference type="EMBL" id="CEG60265.1"/>
    </source>
</evidence>
<dbReference type="KEGG" id="tmc:LMI_0949"/>
<proteinExistence type="inferred from homology"/>
<dbReference type="GO" id="GO:0015679">
    <property type="term" value="P:plasma membrane copper ion transport"/>
    <property type="evidence" value="ECO:0007669"/>
    <property type="project" value="TreeGrafter"/>
</dbReference>
<dbReference type="GO" id="GO:0030313">
    <property type="term" value="C:cell envelope"/>
    <property type="evidence" value="ECO:0007669"/>
    <property type="project" value="TreeGrafter"/>
</dbReference>
<evidence type="ECO:0000256" key="3">
    <source>
        <dbReference type="SAM" id="Coils"/>
    </source>
</evidence>
<dbReference type="SUPFAM" id="SSF111369">
    <property type="entry name" value="HlyD-like secretion proteins"/>
    <property type="match status" value="1"/>
</dbReference>
<keyword evidence="6" id="KW-0472">Membrane</keyword>
<dbReference type="GO" id="GO:0016020">
    <property type="term" value="C:membrane"/>
    <property type="evidence" value="ECO:0007669"/>
    <property type="project" value="InterPro"/>
</dbReference>
<evidence type="ECO:0000313" key="8">
    <source>
        <dbReference type="Proteomes" id="UP000032414"/>
    </source>
</evidence>
<comment type="similarity">
    <text evidence="1">Belongs to the membrane fusion protein (MFP) (TC 8.A.1) family.</text>
</comment>
<accession>A0A098GE56</accession>
<dbReference type="Gene3D" id="2.40.420.20">
    <property type="match status" value="1"/>
</dbReference>
<keyword evidence="6" id="KW-0812">Transmembrane</keyword>
<dbReference type="PATRIC" id="fig|451.8.peg.262"/>
<reference evidence="8" key="1">
    <citation type="submission" date="2014-09" db="EMBL/GenBank/DDBJ databases">
        <authorList>
            <person name="Gomez-Valero L."/>
        </authorList>
    </citation>
    <scope>NUCLEOTIDE SEQUENCE [LARGE SCALE GENOMIC DNA]</scope>
    <source>
        <strain evidence="8">ATCC33218</strain>
    </source>
</reference>
<dbReference type="InterPro" id="IPR006143">
    <property type="entry name" value="RND_pump_MFP"/>
</dbReference>
<evidence type="ECO:0000259" key="5">
    <source>
        <dbReference type="Pfam" id="PF25973"/>
    </source>
</evidence>
<dbReference type="Gene3D" id="2.40.30.170">
    <property type="match status" value="1"/>
</dbReference>
<dbReference type="EMBL" id="FMVN01000010">
    <property type="protein sequence ID" value="SCY57533.1"/>
    <property type="molecule type" value="Genomic_DNA"/>
</dbReference>
<dbReference type="InterPro" id="IPR051909">
    <property type="entry name" value="MFP_Cation_Efflux"/>
</dbReference>
<dbReference type="Gene3D" id="1.10.287.470">
    <property type="entry name" value="Helix hairpin bin"/>
    <property type="match status" value="1"/>
</dbReference>
<dbReference type="AlphaFoldDB" id="A0A098GE56"/>
<keyword evidence="2" id="KW-0813">Transport</keyword>
<dbReference type="Pfam" id="PF25954">
    <property type="entry name" value="Beta-barrel_RND_2"/>
    <property type="match status" value="1"/>
</dbReference>
<gene>
    <name evidence="6" type="ORF">LMI_0949</name>
    <name evidence="7" type="ORF">SAMN02982997_02116</name>
</gene>
<dbReference type="Proteomes" id="UP000182998">
    <property type="component" value="Unassembled WGS sequence"/>
</dbReference>
<feature type="domain" description="CusB-like beta-barrel" evidence="4">
    <location>
        <begin position="215"/>
        <end position="288"/>
    </location>
</feature>
<dbReference type="GO" id="GO:0022857">
    <property type="term" value="F:transmembrane transporter activity"/>
    <property type="evidence" value="ECO:0007669"/>
    <property type="project" value="InterPro"/>
</dbReference>
<feature type="coiled-coil region" evidence="3">
    <location>
        <begin position="105"/>
        <end position="170"/>
    </location>
</feature>
<dbReference type="NCBIfam" id="TIGR01730">
    <property type="entry name" value="RND_mfp"/>
    <property type="match status" value="1"/>
</dbReference>
<dbReference type="Proteomes" id="UP000032414">
    <property type="component" value="Chromosome I"/>
</dbReference>
<dbReference type="InterPro" id="IPR058647">
    <property type="entry name" value="BSH_CzcB-like"/>
</dbReference>
<evidence type="ECO:0000256" key="2">
    <source>
        <dbReference type="ARBA" id="ARBA00022448"/>
    </source>
</evidence>
<keyword evidence="9" id="KW-1185">Reference proteome</keyword>
<organism evidence="6 8">
    <name type="scientific">Legionella micdadei</name>
    <name type="common">Tatlockia micdadei</name>
    <dbReference type="NCBI Taxonomy" id="451"/>
    <lineage>
        <taxon>Bacteria</taxon>
        <taxon>Pseudomonadati</taxon>
        <taxon>Pseudomonadota</taxon>
        <taxon>Gammaproteobacteria</taxon>
        <taxon>Legionellales</taxon>
        <taxon>Legionellaceae</taxon>
        <taxon>Legionella</taxon>
    </lineage>
</organism>
<dbReference type="EMBL" id="LN614830">
    <property type="protein sequence ID" value="CEG60265.1"/>
    <property type="molecule type" value="Genomic_DNA"/>
</dbReference>
<sequence length="358" mass="39716">MLAFWLILTYDKGSKPAKNVSPILHIDGRLVIPPESPLRRFIVIKPVVEQLVITPFTLPAIIEADPAKLIKVQPPLSGRITSINKRLGDQVNAGDILFTIDSADLAQALSDVEKAKATLIFAEANLKRQQRLSVSNINARRDLQQAQSDYEQAVSELLRANARLKALRVENTNIKDSLLAVRSPISGQVTELNAAIGSYWNDITAPVMTVANLSTVYINASAQEKDLKHLYVGQDVDVVIDAYQQHFRSKVDYISPLLNPNTRTVDVSMLFENKLGQLRPNMFGKAVFLSQPHKRIVLPLTTVIQRGFDSIVFVEVAPWQFEPRLLELGPQLHNQVEVLSGLKANERVVVKGGIILNG</sequence>
<dbReference type="Gene3D" id="2.40.50.100">
    <property type="match status" value="1"/>
</dbReference>
<evidence type="ECO:0000313" key="9">
    <source>
        <dbReference type="Proteomes" id="UP000182998"/>
    </source>
</evidence>
<dbReference type="FunFam" id="2.40.30.170:FF:000010">
    <property type="entry name" value="Efflux RND transporter periplasmic adaptor subunit"/>
    <property type="match status" value="1"/>
</dbReference>
<keyword evidence="3" id="KW-0175">Coiled coil</keyword>
<evidence type="ECO:0000313" key="7">
    <source>
        <dbReference type="EMBL" id="SCY57533.1"/>
    </source>
</evidence>
<evidence type="ECO:0000259" key="4">
    <source>
        <dbReference type="Pfam" id="PF25954"/>
    </source>
</evidence>
<dbReference type="HOGENOM" id="CLU_018816_13_3_6"/>
<dbReference type="GO" id="GO:0060003">
    <property type="term" value="P:copper ion export"/>
    <property type="evidence" value="ECO:0007669"/>
    <property type="project" value="TreeGrafter"/>
</dbReference>